<dbReference type="EMBL" id="JAHMHS010000215">
    <property type="protein sequence ID" value="KAK1707147.1"/>
    <property type="molecule type" value="Genomic_DNA"/>
</dbReference>
<evidence type="ECO:0000313" key="2">
    <source>
        <dbReference type="Proteomes" id="UP001244207"/>
    </source>
</evidence>
<proteinExistence type="predicted"/>
<dbReference type="Proteomes" id="UP001244207">
    <property type="component" value="Unassembled WGS sequence"/>
</dbReference>
<protein>
    <submittedName>
        <fullName evidence="1">Uncharacterized protein</fullName>
    </submittedName>
</protein>
<dbReference type="RefSeq" id="XP_060357995.1">
    <property type="nucleotide sequence ID" value="XM_060512979.1"/>
</dbReference>
<gene>
    <name evidence="1" type="ORF">BDZ83DRAFT_735949</name>
</gene>
<organism evidence="1 2">
    <name type="scientific">Glomerella acutata</name>
    <name type="common">Colletotrichum acutatum</name>
    <dbReference type="NCBI Taxonomy" id="27357"/>
    <lineage>
        <taxon>Eukaryota</taxon>
        <taxon>Fungi</taxon>
        <taxon>Dikarya</taxon>
        <taxon>Ascomycota</taxon>
        <taxon>Pezizomycotina</taxon>
        <taxon>Sordariomycetes</taxon>
        <taxon>Hypocreomycetidae</taxon>
        <taxon>Glomerellales</taxon>
        <taxon>Glomerellaceae</taxon>
        <taxon>Colletotrichum</taxon>
        <taxon>Colletotrichum acutatum species complex</taxon>
    </lineage>
</organism>
<evidence type="ECO:0000313" key="1">
    <source>
        <dbReference type="EMBL" id="KAK1707147.1"/>
    </source>
</evidence>
<name>A0AAD8UBZ8_GLOAC</name>
<comment type="caution">
    <text evidence="1">The sequence shown here is derived from an EMBL/GenBank/DDBJ whole genome shotgun (WGS) entry which is preliminary data.</text>
</comment>
<reference evidence="1" key="1">
    <citation type="submission" date="2021-12" db="EMBL/GenBank/DDBJ databases">
        <title>Comparative genomics, transcriptomics and evolutionary studies reveal genomic signatures of adaptation to plant cell wall in hemibiotrophic fungi.</title>
        <authorList>
            <consortium name="DOE Joint Genome Institute"/>
            <person name="Baroncelli R."/>
            <person name="Diaz J.F."/>
            <person name="Benocci T."/>
            <person name="Peng M."/>
            <person name="Battaglia E."/>
            <person name="Haridas S."/>
            <person name="Andreopoulos W."/>
            <person name="Labutti K."/>
            <person name="Pangilinan J."/>
            <person name="Floch G.L."/>
            <person name="Makela M.R."/>
            <person name="Henrissat B."/>
            <person name="Grigoriev I.V."/>
            <person name="Crouch J.A."/>
            <person name="De Vries R.P."/>
            <person name="Sukno S.A."/>
            <person name="Thon M.R."/>
        </authorList>
    </citation>
    <scope>NUCLEOTIDE SEQUENCE</scope>
    <source>
        <strain evidence="1">CBS 112980</strain>
    </source>
</reference>
<dbReference type="AlphaFoldDB" id="A0AAD8UBZ8"/>
<keyword evidence="2" id="KW-1185">Reference proteome</keyword>
<dbReference type="GeneID" id="85396877"/>
<sequence>MKQQHLVIRIHKGLTAYHLWDFIRDSEQQSTPHLKVAIDRALLPPHPSPAVTYPYLFRPSIFFPRSLPHYYFFRFPLNAQTKSFRATLSSNAGSNAEVGFTRRIASNRESESLRPEPCAHSWLIHDSSNMCSVHRYNVHPRTPASVTIVHSLLFGRPRHPVTGYTASHLDMRSPSWAQLDQPRATSAVPGHSITCRGCMVTHKCVPNRKRNGAKVATICNQSHPSTRRRFVQAVSLLAHGPLVYVQMPPSLYPKNRSPTLVPGKQGYSSMITWLGLVTKPTDVEVRLSAAELSQTTSRKGRQRI</sequence>
<accession>A0AAD8UBZ8</accession>